<geneLocation type="plasmid" evidence="1">
    <name>unnamed1</name>
</geneLocation>
<dbReference type="KEGG" id="cpau:EHF44_00865"/>
<accession>A0A3G8GVS0</accession>
<organism evidence="1 2">
    <name type="scientific">Cupriavidus pauculus</name>
    <dbReference type="NCBI Taxonomy" id="82633"/>
    <lineage>
        <taxon>Bacteria</taxon>
        <taxon>Pseudomonadati</taxon>
        <taxon>Pseudomonadota</taxon>
        <taxon>Betaproteobacteria</taxon>
        <taxon>Burkholderiales</taxon>
        <taxon>Burkholderiaceae</taxon>
        <taxon>Cupriavidus</taxon>
    </lineage>
</organism>
<keyword evidence="1" id="KW-0614">Plasmid</keyword>
<evidence type="ECO:0000313" key="1">
    <source>
        <dbReference type="EMBL" id="AZG12065.1"/>
    </source>
</evidence>
<evidence type="ECO:0000313" key="2">
    <source>
        <dbReference type="Proteomes" id="UP000270411"/>
    </source>
</evidence>
<gene>
    <name evidence="1" type="ORF">EHF44_00865</name>
</gene>
<protein>
    <submittedName>
        <fullName evidence="1">Uncharacterized protein</fullName>
    </submittedName>
</protein>
<dbReference type="OrthoDB" id="8965586at2"/>
<reference evidence="2" key="1">
    <citation type="submission" date="2018-11" db="EMBL/GenBank/DDBJ databases">
        <title>FDA dAtabase for Regulatory Grade micrObial Sequences (FDA-ARGOS): Supporting development and validation of Infectious Disease Dx tests.</title>
        <authorList>
            <person name="Goldberg B."/>
            <person name="Campos J."/>
            <person name="Tallon L."/>
            <person name="Sadzewicz L."/>
            <person name="Zhao X."/>
            <person name="Vavikolanu K."/>
            <person name="Mehta A."/>
            <person name="Aluvathingal J."/>
            <person name="Nadendla S."/>
            <person name="Geyer C."/>
            <person name="Nandy P."/>
            <person name="Yan Y."/>
            <person name="Sichtig H."/>
        </authorList>
    </citation>
    <scope>NUCLEOTIDE SEQUENCE [LARGE SCALE GENOMIC DNA]</scope>
    <source>
        <strain evidence="2">FDAARGOS_614</strain>
        <plasmid evidence="2">unnamed1</plasmid>
    </source>
</reference>
<dbReference type="Proteomes" id="UP000270411">
    <property type="component" value="Plasmid unnamed1"/>
</dbReference>
<name>A0A3G8GVS0_9BURK</name>
<proteinExistence type="predicted"/>
<dbReference type="AlphaFoldDB" id="A0A3G8GVS0"/>
<dbReference type="EMBL" id="CP033968">
    <property type="protein sequence ID" value="AZG12065.1"/>
    <property type="molecule type" value="Genomic_DNA"/>
</dbReference>
<sequence>MTGDFSSFLAADARSKRRLPVDLQRLWRLERGLCPVHGQPLSLSIQAEPIDRARDLSPLECPVAGCSAKVSAWDWNLPGNENRPYCIESLGD</sequence>